<protein>
    <submittedName>
        <fullName evidence="2">Uncharacterized protein</fullName>
    </submittedName>
</protein>
<name>A0A0M3TBL9_9ACTN</name>
<organism evidence="2 3">
    <name type="scientific">Lawsonella clevelandensis</name>
    <dbReference type="NCBI Taxonomy" id="1528099"/>
    <lineage>
        <taxon>Bacteria</taxon>
        <taxon>Bacillati</taxon>
        <taxon>Actinomycetota</taxon>
        <taxon>Actinomycetes</taxon>
        <taxon>Mycobacteriales</taxon>
        <taxon>Lawsonellaceae</taxon>
        <taxon>Lawsonella</taxon>
    </lineage>
</organism>
<accession>A0A0M3TBL9</accession>
<reference evidence="2 3" key="1">
    <citation type="journal article" date="2015" name="Genome Announc.">
        <title>Complete Genome Sequences for Two Strains of a Novel Fastidious, Partially Acid-Fast, Gram-Positive Corynebacterineae Bacterium, Derived from Human Clinical Samples.</title>
        <authorList>
            <person name="Nicholson A.C."/>
            <person name="Bell M."/>
            <person name="Humrighouse B.W."/>
            <person name="McQuiston J.R."/>
        </authorList>
    </citation>
    <scope>NUCLEOTIDE SEQUENCE [LARGE SCALE GENOMIC DNA]</scope>
    <source>
        <strain evidence="2 3">X1698</strain>
    </source>
</reference>
<evidence type="ECO:0000313" key="2">
    <source>
        <dbReference type="EMBL" id="ALE19130.1"/>
    </source>
</evidence>
<feature type="compositionally biased region" description="Low complexity" evidence="1">
    <location>
        <begin position="1"/>
        <end position="23"/>
    </location>
</feature>
<proteinExistence type="predicted"/>
<dbReference type="AlphaFoldDB" id="A0A0M3TBL9"/>
<gene>
    <name evidence="2" type="ORF">AL705_05440</name>
</gene>
<evidence type="ECO:0000256" key="1">
    <source>
        <dbReference type="SAM" id="MobiDB-lite"/>
    </source>
</evidence>
<dbReference type="EMBL" id="CP012390">
    <property type="protein sequence ID" value="ALE19130.1"/>
    <property type="molecule type" value="Genomic_DNA"/>
</dbReference>
<dbReference type="KEGG" id="cbq:AL705_05440"/>
<feature type="region of interest" description="Disordered" evidence="1">
    <location>
        <begin position="1"/>
        <end position="30"/>
    </location>
</feature>
<sequence>MLGTTWPTPTRTATAAAAAAMPPKKGPRERRCLSRFSRSAAMLMIMCCEVVASGALASSSKTRCTSGASTGVGVGGLATPARFPVSRTIA</sequence>
<evidence type="ECO:0000313" key="3">
    <source>
        <dbReference type="Proteomes" id="UP000068137"/>
    </source>
</evidence>
<dbReference type="Proteomes" id="UP000068137">
    <property type="component" value="Chromosome"/>
</dbReference>